<evidence type="ECO:0000313" key="3">
    <source>
        <dbReference type="Proteomes" id="UP000507222"/>
    </source>
</evidence>
<dbReference type="EMBL" id="CAEKKB010000008">
    <property type="protein sequence ID" value="CAB4320200.1"/>
    <property type="molecule type" value="Genomic_DNA"/>
</dbReference>
<name>A0A6J5Y213_PRUAR</name>
<organism evidence="2 4">
    <name type="scientific">Prunus armeniaca</name>
    <name type="common">Apricot</name>
    <name type="synonym">Armeniaca vulgaris</name>
    <dbReference type="NCBI Taxonomy" id="36596"/>
    <lineage>
        <taxon>Eukaryota</taxon>
        <taxon>Viridiplantae</taxon>
        <taxon>Streptophyta</taxon>
        <taxon>Embryophyta</taxon>
        <taxon>Tracheophyta</taxon>
        <taxon>Spermatophyta</taxon>
        <taxon>Magnoliopsida</taxon>
        <taxon>eudicotyledons</taxon>
        <taxon>Gunneridae</taxon>
        <taxon>Pentapetalae</taxon>
        <taxon>rosids</taxon>
        <taxon>fabids</taxon>
        <taxon>Rosales</taxon>
        <taxon>Rosaceae</taxon>
        <taxon>Amygdaloideae</taxon>
        <taxon>Amygdaleae</taxon>
        <taxon>Prunus</taxon>
    </lineage>
</organism>
<accession>A0A6J5Y213</accession>
<dbReference type="Proteomes" id="UP000507222">
    <property type="component" value="Unassembled WGS sequence"/>
</dbReference>
<protein>
    <submittedName>
        <fullName evidence="2">Uncharacterized protein</fullName>
    </submittedName>
</protein>
<evidence type="ECO:0000313" key="2">
    <source>
        <dbReference type="EMBL" id="CAB4320200.1"/>
    </source>
</evidence>
<evidence type="ECO:0000313" key="1">
    <source>
        <dbReference type="EMBL" id="CAB4289813.1"/>
    </source>
</evidence>
<reference evidence="4" key="1">
    <citation type="journal article" date="2020" name="Genome Biol.">
        <title>Gamete binning: chromosome-level and haplotype-resolved genome assembly enabled by high-throughput single-cell sequencing of gamete genomes.</title>
        <authorList>
            <person name="Campoy J.A."/>
            <person name="Sun H."/>
            <person name="Goel M."/>
            <person name="Jiao W.-B."/>
            <person name="Folz-Donahue K."/>
            <person name="Wang N."/>
            <person name="Rubio M."/>
            <person name="Liu C."/>
            <person name="Kukat C."/>
            <person name="Ruiz D."/>
            <person name="Huettel B."/>
            <person name="Schneeberger K."/>
        </authorList>
    </citation>
    <scope>NUCLEOTIDE SEQUENCE [LARGE SCALE GENOMIC DNA]</scope>
    <source>
        <strain evidence="4">cv. Rojo Pasion</strain>
    </source>
</reference>
<keyword evidence="4" id="KW-1185">Reference proteome</keyword>
<reference evidence="2 3" key="2">
    <citation type="submission" date="2020-05" db="EMBL/GenBank/DDBJ databases">
        <authorList>
            <person name="Campoy J."/>
            <person name="Schneeberger K."/>
            <person name="Spophaly S."/>
        </authorList>
    </citation>
    <scope>NUCLEOTIDE SEQUENCE [LARGE SCALE GENOMIC DNA]</scope>
    <source>
        <strain evidence="2">PruArmRojPasFocal</strain>
    </source>
</reference>
<evidence type="ECO:0000313" key="4">
    <source>
        <dbReference type="Proteomes" id="UP000507245"/>
    </source>
</evidence>
<proteinExistence type="predicted"/>
<gene>
    <name evidence="1" type="ORF">CURHAP_LOCUS49405</name>
    <name evidence="2" type="ORF">ORAREDHAP_LOCUS48828</name>
</gene>
<dbReference type="Proteomes" id="UP000507245">
    <property type="component" value="Unassembled WGS sequence"/>
</dbReference>
<dbReference type="AlphaFoldDB" id="A0A6J5Y213"/>
<dbReference type="EMBL" id="CAEKDK010000008">
    <property type="protein sequence ID" value="CAB4289813.1"/>
    <property type="molecule type" value="Genomic_DNA"/>
</dbReference>
<sequence>MEIINATDPNTAENFNVRDMTMKMLKAIPDFLMERSARSCKLLSPSFTAHSLVSLACPSEARRNVLT</sequence>